<organism evidence="8 9">
    <name type="scientific">Streptomyces doebereineriae</name>
    <dbReference type="NCBI Taxonomy" id="3075528"/>
    <lineage>
        <taxon>Bacteria</taxon>
        <taxon>Bacillati</taxon>
        <taxon>Actinomycetota</taxon>
        <taxon>Actinomycetes</taxon>
        <taxon>Kitasatosporales</taxon>
        <taxon>Streptomycetaceae</taxon>
        <taxon>Streptomyces</taxon>
    </lineage>
</organism>
<dbReference type="PROSITE" id="PS51085">
    <property type="entry name" value="2FE2S_FER_2"/>
    <property type="match status" value="1"/>
</dbReference>
<dbReference type="InterPro" id="IPR017896">
    <property type="entry name" value="4Fe4S_Fe-S-bd"/>
</dbReference>
<evidence type="ECO:0000256" key="2">
    <source>
        <dbReference type="ARBA" id="ARBA00022723"/>
    </source>
</evidence>
<feature type="domain" description="4Fe-4S ferredoxin-type" evidence="6">
    <location>
        <begin position="144"/>
        <end position="163"/>
    </location>
</feature>
<evidence type="ECO:0000259" key="5">
    <source>
        <dbReference type="PROSITE" id="PS51085"/>
    </source>
</evidence>
<dbReference type="SUPFAM" id="SSF54862">
    <property type="entry name" value="4Fe-4S ferredoxins"/>
    <property type="match status" value="1"/>
</dbReference>
<dbReference type="InterPro" id="IPR006963">
    <property type="entry name" value="Mopterin_OxRdtase_4Fe-4S_dom"/>
</dbReference>
<keyword evidence="9" id="KW-1185">Reference proteome</keyword>
<dbReference type="SMART" id="SM00926">
    <property type="entry name" value="Molybdop_Fe4S4"/>
    <property type="match status" value="1"/>
</dbReference>
<dbReference type="RefSeq" id="WP_311715784.1">
    <property type="nucleotide sequence ID" value="NZ_JAVREZ010000007.1"/>
</dbReference>
<dbReference type="CDD" id="cd00207">
    <property type="entry name" value="fer2"/>
    <property type="match status" value="1"/>
</dbReference>
<dbReference type="PROSITE" id="PS51669">
    <property type="entry name" value="4FE4S_MOW_BIS_MGD"/>
    <property type="match status" value="1"/>
</dbReference>
<dbReference type="Gene3D" id="2.20.25.90">
    <property type="entry name" value="ADC-like domains"/>
    <property type="match status" value="1"/>
</dbReference>
<gene>
    <name evidence="8" type="ORF">RNB18_21825</name>
</gene>
<sequence>MTAVPLEIPRRGLEFTIDGEPVRVTEGSTILDACRAAGKDVPALCRGGPLTPGGDVCRLCVVEVEGATALVPACSRRAEPGMDVRTGTERVRHSRRIVLELLASSADLSTTPRAAEWIKEYDARPDRFGPDAARLDEPPKVDNDLYVRDYGKCVLCRRCVDACGDEGQNTFAIAVSGRGFGTRIAVEHDAPLTDSACVFCGNCIDVCPTGALSFRSEFDRRAAGTWDEASQTRTDTVCAHCGVGCDLTLHVQDNEVVKVTTPHEQAVTQSSLCIKGRFGYQHVQNRD</sequence>
<evidence type="ECO:0000256" key="4">
    <source>
        <dbReference type="ARBA" id="ARBA00023014"/>
    </source>
</evidence>
<feature type="domain" description="4Fe-4S Mo/W bis-MGD-type" evidence="7">
    <location>
        <begin position="231"/>
        <end position="287"/>
    </location>
</feature>
<accession>A0ABU2VB91</accession>
<dbReference type="SUPFAM" id="SSF53706">
    <property type="entry name" value="Formate dehydrogenase/DMSO reductase, domains 1-3"/>
    <property type="match status" value="1"/>
</dbReference>
<keyword evidence="1" id="KW-0004">4Fe-4S</keyword>
<protein>
    <submittedName>
        <fullName evidence="8">2Fe-2S iron-sulfur cluster-binding protein</fullName>
    </submittedName>
</protein>
<comment type="caution">
    <text evidence="8">The sequence shown here is derived from an EMBL/GenBank/DDBJ whole genome shotgun (WGS) entry which is preliminary data.</text>
</comment>
<dbReference type="PROSITE" id="PS00551">
    <property type="entry name" value="MOLYBDOPTERIN_PROK_1"/>
    <property type="match status" value="1"/>
</dbReference>
<dbReference type="InterPro" id="IPR050157">
    <property type="entry name" value="PSI_iron-sulfur_center"/>
</dbReference>
<dbReference type="EMBL" id="JAVREZ010000007">
    <property type="protein sequence ID" value="MDT0482808.1"/>
    <property type="molecule type" value="Genomic_DNA"/>
</dbReference>
<evidence type="ECO:0000313" key="8">
    <source>
        <dbReference type="EMBL" id="MDT0482808.1"/>
    </source>
</evidence>
<dbReference type="PROSITE" id="PS51379">
    <property type="entry name" value="4FE4S_FER_2"/>
    <property type="match status" value="2"/>
</dbReference>
<reference evidence="9" key="1">
    <citation type="submission" date="2023-07" db="EMBL/GenBank/DDBJ databases">
        <title>30 novel species of actinomycetes from the DSMZ collection.</title>
        <authorList>
            <person name="Nouioui I."/>
        </authorList>
    </citation>
    <scope>NUCLEOTIDE SEQUENCE [LARGE SCALE GENOMIC DNA]</scope>
    <source>
        <strain evidence="9">DSM 41640</strain>
    </source>
</reference>
<name>A0ABU2VB91_9ACTN</name>
<dbReference type="PROSITE" id="PS00198">
    <property type="entry name" value="4FE4S_FER_1"/>
    <property type="match status" value="2"/>
</dbReference>
<feature type="domain" description="4Fe-4S ferredoxin-type" evidence="6">
    <location>
        <begin position="189"/>
        <end position="217"/>
    </location>
</feature>
<dbReference type="Gene3D" id="3.30.70.20">
    <property type="match status" value="1"/>
</dbReference>
<feature type="domain" description="2Fe-2S ferredoxin-type" evidence="5">
    <location>
        <begin position="11"/>
        <end position="90"/>
    </location>
</feature>
<dbReference type="InterPro" id="IPR027467">
    <property type="entry name" value="MopterinOxRdtase_cofactor_BS"/>
</dbReference>
<evidence type="ECO:0000259" key="7">
    <source>
        <dbReference type="PROSITE" id="PS51669"/>
    </source>
</evidence>
<dbReference type="InterPro" id="IPR001041">
    <property type="entry name" value="2Fe-2S_ferredoxin-type"/>
</dbReference>
<evidence type="ECO:0000313" key="9">
    <source>
        <dbReference type="Proteomes" id="UP001183824"/>
    </source>
</evidence>
<dbReference type="PANTHER" id="PTHR24960">
    <property type="entry name" value="PHOTOSYSTEM I IRON-SULFUR CENTER-RELATED"/>
    <property type="match status" value="1"/>
</dbReference>
<dbReference type="PANTHER" id="PTHR24960:SF84">
    <property type="entry name" value="HYDROGENASE SUBUNIT"/>
    <property type="match status" value="1"/>
</dbReference>
<dbReference type="Pfam" id="PF13510">
    <property type="entry name" value="Fer2_4"/>
    <property type="match status" value="1"/>
</dbReference>
<dbReference type="Pfam" id="PF04879">
    <property type="entry name" value="Molybdop_Fe4S4"/>
    <property type="match status" value="1"/>
</dbReference>
<keyword evidence="3" id="KW-0408">Iron</keyword>
<evidence type="ECO:0000256" key="3">
    <source>
        <dbReference type="ARBA" id="ARBA00023004"/>
    </source>
</evidence>
<dbReference type="InterPro" id="IPR017900">
    <property type="entry name" value="4Fe4S_Fe_S_CS"/>
</dbReference>
<dbReference type="Pfam" id="PF12838">
    <property type="entry name" value="Fer4_7"/>
    <property type="match status" value="1"/>
</dbReference>
<keyword evidence="4" id="KW-0411">Iron-sulfur</keyword>
<evidence type="ECO:0000259" key="6">
    <source>
        <dbReference type="PROSITE" id="PS51379"/>
    </source>
</evidence>
<dbReference type="Proteomes" id="UP001183824">
    <property type="component" value="Unassembled WGS sequence"/>
</dbReference>
<dbReference type="SUPFAM" id="SSF54292">
    <property type="entry name" value="2Fe-2S ferredoxin-like"/>
    <property type="match status" value="1"/>
</dbReference>
<dbReference type="InterPro" id="IPR036010">
    <property type="entry name" value="2Fe-2S_ferredoxin-like_sf"/>
</dbReference>
<evidence type="ECO:0000256" key="1">
    <source>
        <dbReference type="ARBA" id="ARBA00022485"/>
    </source>
</evidence>
<dbReference type="Gene3D" id="3.10.20.740">
    <property type="match status" value="1"/>
</dbReference>
<keyword evidence="2" id="KW-0479">Metal-binding</keyword>
<proteinExistence type="predicted"/>